<gene>
    <name evidence="4" type="ORF">NADFUDRAFT_53369</name>
</gene>
<dbReference type="GO" id="GO:0016197">
    <property type="term" value="P:endosomal transport"/>
    <property type="evidence" value="ECO:0007669"/>
    <property type="project" value="TreeGrafter"/>
</dbReference>
<dbReference type="GO" id="GO:0031083">
    <property type="term" value="C:BLOC-1 complex"/>
    <property type="evidence" value="ECO:0007669"/>
    <property type="project" value="InterPro"/>
</dbReference>
<protein>
    <recommendedName>
        <fullName evidence="2">Biogenesis of lysosome-related organelles complex 1 subunit 1</fullName>
    </recommendedName>
</protein>
<proteinExistence type="inferred from homology"/>
<reference evidence="4 5" key="1">
    <citation type="journal article" date="2016" name="Proc. Natl. Acad. Sci. U.S.A.">
        <title>Comparative genomics of biotechnologically important yeasts.</title>
        <authorList>
            <person name="Riley R."/>
            <person name="Haridas S."/>
            <person name="Wolfe K.H."/>
            <person name="Lopes M.R."/>
            <person name="Hittinger C.T."/>
            <person name="Goeker M."/>
            <person name="Salamov A.A."/>
            <person name="Wisecaver J.H."/>
            <person name="Long T.M."/>
            <person name="Calvey C.H."/>
            <person name="Aerts A.L."/>
            <person name="Barry K.W."/>
            <person name="Choi C."/>
            <person name="Clum A."/>
            <person name="Coughlan A.Y."/>
            <person name="Deshpande S."/>
            <person name="Douglass A.P."/>
            <person name="Hanson S.J."/>
            <person name="Klenk H.-P."/>
            <person name="LaButti K.M."/>
            <person name="Lapidus A."/>
            <person name="Lindquist E.A."/>
            <person name="Lipzen A.M."/>
            <person name="Meier-Kolthoff J.P."/>
            <person name="Ohm R.A."/>
            <person name="Otillar R.P."/>
            <person name="Pangilinan J.L."/>
            <person name="Peng Y."/>
            <person name="Rokas A."/>
            <person name="Rosa C.A."/>
            <person name="Scheuner C."/>
            <person name="Sibirny A.A."/>
            <person name="Slot J.C."/>
            <person name="Stielow J.B."/>
            <person name="Sun H."/>
            <person name="Kurtzman C.P."/>
            <person name="Blackwell M."/>
            <person name="Grigoriev I.V."/>
            <person name="Jeffries T.W."/>
        </authorList>
    </citation>
    <scope>NUCLEOTIDE SEQUENCE [LARGE SCALE GENOMIC DNA]</scope>
    <source>
        <strain evidence="4 5">DSM 6958</strain>
    </source>
</reference>
<dbReference type="STRING" id="857566.A0A1E3PES9"/>
<evidence type="ECO:0000256" key="3">
    <source>
        <dbReference type="SAM" id="Coils"/>
    </source>
</evidence>
<organism evidence="4 5">
    <name type="scientific">Nadsonia fulvescens var. elongata DSM 6958</name>
    <dbReference type="NCBI Taxonomy" id="857566"/>
    <lineage>
        <taxon>Eukaryota</taxon>
        <taxon>Fungi</taxon>
        <taxon>Dikarya</taxon>
        <taxon>Ascomycota</taxon>
        <taxon>Saccharomycotina</taxon>
        <taxon>Dipodascomycetes</taxon>
        <taxon>Dipodascales</taxon>
        <taxon>Dipodascales incertae sedis</taxon>
        <taxon>Nadsonia</taxon>
    </lineage>
</organism>
<dbReference type="InterPro" id="IPR009395">
    <property type="entry name" value="BLOC1S1"/>
</dbReference>
<dbReference type="Proteomes" id="UP000095009">
    <property type="component" value="Unassembled WGS sequence"/>
</dbReference>
<evidence type="ECO:0000256" key="2">
    <source>
        <dbReference type="ARBA" id="ARBA00019577"/>
    </source>
</evidence>
<dbReference type="AlphaFoldDB" id="A0A1E3PES9"/>
<sequence length="130" mass="14887">MSDSHHTAAEISASKLLAHHLSHQTERIEYSEKLSKQFVNDVEAIPRAFDEVMQTRARNLHKNRQSIANQADNLKNQTTALTKQTKLWKQLAKDANSKLKQGGDLQNWAELVDRDIRILEETVKIKNSQT</sequence>
<dbReference type="OrthoDB" id="20018at2759"/>
<name>A0A1E3PES9_9ASCO</name>
<evidence type="ECO:0000256" key="1">
    <source>
        <dbReference type="ARBA" id="ARBA00007133"/>
    </source>
</evidence>
<feature type="coiled-coil region" evidence="3">
    <location>
        <begin position="57"/>
        <end position="84"/>
    </location>
</feature>
<dbReference type="EMBL" id="KV454414">
    <property type="protein sequence ID" value="ODQ63714.1"/>
    <property type="molecule type" value="Genomic_DNA"/>
</dbReference>
<comment type="similarity">
    <text evidence="1">Belongs to the BLOC1S1 family.</text>
</comment>
<dbReference type="Pfam" id="PF06320">
    <property type="entry name" value="GCN5L1"/>
    <property type="match status" value="1"/>
</dbReference>
<keyword evidence="5" id="KW-1185">Reference proteome</keyword>
<dbReference type="PANTHER" id="PTHR13073:SF0">
    <property type="entry name" value="BIOGENESIS OF LYSOSOME-RELATED ORGANELLES COMPLEX 1 SUBUNIT 1"/>
    <property type="match status" value="1"/>
</dbReference>
<accession>A0A1E3PES9</accession>
<evidence type="ECO:0000313" key="5">
    <source>
        <dbReference type="Proteomes" id="UP000095009"/>
    </source>
</evidence>
<keyword evidence="3" id="KW-0175">Coiled coil</keyword>
<evidence type="ECO:0000313" key="4">
    <source>
        <dbReference type="EMBL" id="ODQ63714.1"/>
    </source>
</evidence>
<dbReference type="PANTHER" id="PTHR13073">
    <property type="entry name" value="BLOC-1 COMPLEX SUBUNIT 1"/>
    <property type="match status" value="1"/>
</dbReference>